<dbReference type="PANTHER" id="PTHR12558">
    <property type="entry name" value="CELL DIVISION CYCLE 16,23,27"/>
    <property type="match status" value="1"/>
</dbReference>
<dbReference type="AlphaFoldDB" id="A0A2T5P5K0"/>
<comment type="caution">
    <text evidence="12">The sequence shown here is derived from an EMBL/GenBank/DDBJ whole genome shotgun (WGS) entry which is preliminary data.</text>
</comment>
<dbReference type="InterPro" id="IPR010817">
    <property type="entry name" value="HemY_N"/>
</dbReference>
<evidence type="ECO:0000256" key="7">
    <source>
        <dbReference type="ARBA" id="ARBA00022989"/>
    </source>
</evidence>
<keyword evidence="7 10" id="KW-1133">Transmembrane helix</keyword>
<evidence type="ECO:0000313" key="13">
    <source>
        <dbReference type="Proteomes" id="UP000244064"/>
    </source>
</evidence>
<dbReference type="GO" id="GO:0042168">
    <property type="term" value="P:heme metabolic process"/>
    <property type="evidence" value="ECO:0007669"/>
    <property type="project" value="InterPro"/>
</dbReference>
<evidence type="ECO:0000259" key="11">
    <source>
        <dbReference type="Pfam" id="PF07219"/>
    </source>
</evidence>
<dbReference type="OrthoDB" id="7053339at2"/>
<dbReference type="Gene3D" id="1.25.40.10">
    <property type="entry name" value="Tetratricopeptide repeat domain"/>
    <property type="match status" value="2"/>
</dbReference>
<dbReference type="UniPathway" id="UPA00252"/>
<proteinExistence type="predicted"/>
<reference evidence="12 13" key="1">
    <citation type="submission" date="2018-04" db="EMBL/GenBank/DDBJ databases">
        <title>Pseudomonas sp. nov., isolated from mangrove soil.</title>
        <authorList>
            <person name="Chen C."/>
        </authorList>
    </citation>
    <scope>NUCLEOTIDE SEQUENCE [LARGE SCALE GENOMIC DNA]</scope>
    <source>
        <strain evidence="12 13">TC-11</strain>
    </source>
</reference>
<comment type="function">
    <text evidence="1">Involved in a late step of protoheme IX synthesis.</text>
</comment>
<keyword evidence="9" id="KW-0627">Porphyrin biosynthesis</keyword>
<gene>
    <name evidence="12" type="ORF">DBO85_17040</name>
</gene>
<name>A0A2T5P5K0_9PSED</name>
<keyword evidence="5" id="KW-0997">Cell inner membrane</keyword>
<accession>A0A2T5P5K0</accession>
<keyword evidence="13" id="KW-1185">Reference proteome</keyword>
<dbReference type="NCBIfam" id="TIGR00540">
    <property type="entry name" value="TPR_hemY_coli"/>
    <property type="match status" value="1"/>
</dbReference>
<keyword evidence="4" id="KW-1003">Cell membrane</keyword>
<evidence type="ECO:0000313" key="12">
    <source>
        <dbReference type="EMBL" id="PTU72957.1"/>
    </source>
</evidence>
<dbReference type="PANTHER" id="PTHR12558:SF13">
    <property type="entry name" value="CELL DIVISION CYCLE PROTEIN 27 HOMOLOG"/>
    <property type="match status" value="1"/>
</dbReference>
<dbReference type="GO" id="GO:0005886">
    <property type="term" value="C:plasma membrane"/>
    <property type="evidence" value="ECO:0007669"/>
    <property type="project" value="UniProtKB-SubCell"/>
</dbReference>
<evidence type="ECO:0000256" key="8">
    <source>
        <dbReference type="ARBA" id="ARBA00023136"/>
    </source>
</evidence>
<dbReference type="Pfam" id="PF07219">
    <property type="entry name" value="HemY_N"/>
    <property type="match status" value="1"/>
</dbReference>
<dbReference type="GO" id="GO:0006779">
    <property type="term" value="P:porphyrin-containing compound biosynthetic process"/>
    <property type="evidence" value="ECO:0007669"/>
    <property type="project" value="UniProtKB-KW"/>
</dbReference>
<dbReference type="SUPFAM" id="SSF48452">
    <property type="entry name" value="TPR-like"/>
    <property type="match status" value="1"/>
</dbReference>
<dbReference type="SMART" id="SM00028">
    <property type="entry name" value="TPR"/>
    <property type="match status" value="3"/>
</dbReference>
<dbReference type="RefSeq" id="WP_108108659.1">
    <property type="nucleotide sequence ID" value="NZ_QASN01000021.1"/>
</dbReference>
<keyword evidence="8 10" id="KW-0472">Membrane</keyword>
<dbReference type="Pfam" id="PF13181">
    <property type="entry name" value="TPR_8"/>
    <property type="match status" value="1"/>
</dbReference>
<dbReference type="Proteomes" id="UP000244064">
    <property type="component" value="Unassembled WGS sequence"/>
</dbReference>
<keyword evidence="6 10" id="KW-0812">Transmembrane</keyword>
<evidence type="ECO:0000256" key="1">
    <source>
        <dbReference type="ARBA" id="ARBA00002962"/>
    </source>
</evidence>
<protein>
    <submittedName>
        <fullName evidence="12">Heme biosynthesis protein HemY</fullName>
    </submittedName>
</protein>
<comment type="pathway">
    <text evidence="3">Porphyrin-containing compound metabolism; protoheme biosynthesis.</text>
</comment>
<dbReference type="InterPro" id="IPR011990">
    <property type="entry name" value="TPR-like_helical_dom_sf"/>
</dbReference>
<sequence length="413" mass="45734">MNRLFLIALAVVSAAALLGLLVSEHPGYVLVSYRGFLYEAGLWSTLVLVLLVMLVLHSLRLVLRGATASGGLINPWSSRHRARRMDQAARLGLVDLAEGRWQEALRHLRRAAAADRQPLALYLGAARAANELGQYEESDAFLEQALAAEPRAGIAVGLARTRLLIDRGQLQEALQTIRALHAEQPQHPQVLKLEQRLLFELRDWDALARLIPELRRRHVLDDAALRRLERGVWVNAMGLAGDDASSTAALSALHARWKRVPSSLRHDPEVLASYALRLDALGAGREATPLLAEAIHQHYQPALVYLYGKIQGADSSRQLREAEAWLKQHPADPVLLLTLGRLSAANRLWGKARDYFEASLGFVRNPEICAELAHLLQQMGETEESNRMFREGLELSSAQRPAGLPAWLPAGVH</sequence>
<evidence type="ECO:0000256" key="5">
    <source>
        <dbReference type="ARBA" id="ARBA00022519"/>
    </source>
</evidence>
<comment type="subcellular location">
    <subcellularLocation>
        <location evidence="2">Cell inner membrane</location>
        <topology evidence="2">Multi-pass membrane protein</topology>
    </subcellularLocation>
</comment>
<evidence type="ECO:0000256" key="10">
    <source>
        <dbReference type="SAM" id="Phobius"/>
    </source>
</evidence>
<evidence type="ECO:0000256" key="6">
    <source>
        <dbReference type="ARBA" id="ARBA00022692"/>
    </source>
</evidence>
<organism evidence="12 13">
    <name type="scientific">Pseudomonas mangrovi</name>
    <dbReference type="NCBI Taxonomy" id="2161748"/>
    <lineage>
        <taxon>Bacteria</taxon>
        <taxon>Pseudomonadati</taxon>
        <taxon>Pseudomonadota</taxon>
        <taxon>Gammaproteobacteria</taxon>
        <taxon>Pseudomonadales</taxon>
        <taxon>Pseudomonadaceae</taxon>
        <taxon>Pseudomonas</taxon>
    </lineage>
</organism>
<feature type="domain" description="HemY N-terminal" evidence="11">
    <location>
        <begin position="27"/>
        <end position="133"/>
    </location>
</feature>
<dbReference type="InterPro" id="IPR005254">
    <property type="entry name" value="Heme_biosyn_assoc_TPR_pro"/>
</dbReference>
<dbReference type="InterPro" id="IPR019734">
    <property type="entry name" value="TPR_rpt"/>
</dbReference>
<evidence type="ECO:0000256" key="2">
    <source>
        <dbReference type="ARBA" id="ARBA00004429"/>
    </source>
</evidence>
<evidence type="ECO:0000256" key="9">
    <source>
        <dbReference type="ARBA" id="ARBA00023244"/>
    </source>
</evidence>
<feature type="transmembrane region" description="Helical" evidence="10">
    <location>
        <begin position="42"/>
        <end position="63"/>
    </location>
</feature>
<evidence type="ECO:0000256" key="4">
    <source>
        <dbReference type="ARBA" id="ARBA00022475"/>
    </source>
</evidence>
<dbReference type="EMBL" id="QASN01000021">
    <property type="protein sequence ID" value="PTU72957.1"/>
    <property type="molecule type" value="Genomic_DNA"/>
</dbReference>
<evidence type="ECO:0000256" key="3">
    <source>
        <dbReference type="ARBA" id="ARBA00004744"/>
    </source>
</evidence>